<dbReference type="InterPro" id="IPR050282">
    <property type="entry name" value="Cycloisomerase_2"/>
</dbReference>
<comment type="similarity">
    <text evidence="1">Belongs to the cycloisomerase 2 family.</text>
</comment>
<keyword evidence="2" id="KW-0119">Carbohydrate metabolism</keyword>
<evidence type="ECO:0000256" key="2">
    <source>
        <dbReference type="ARBA" id="ARBA00022526"/>
    </source>
</evidence>
<evidence type="ECO:0000313" key="4">
    <source>
        <dbReference type="EMBL" id="MFD0860704.1"/>
    </source>
</evidence>
<gene>
    <name evidence="4" type="ORF">ACFQ1M_00680</name>
</gene>
<keyword evidence="3" id="KW-0732">Signal</keyword>
<name>A0ABW3CV31_9FLAO</name>
<dbReference type="InterPro" id="IPR019405">
    <property type="entry name" value="Lactonase_7-beta_prop"/>
</dbReference>
<dbReference type="Pfam" id="PF10282">
    <property type="entry name" value="Lactonase"/>
    <property type="match status" value="1"/>
</dbReference>
<dbReference type="PANTHER" id="PTHR30344:SF1">
    <property type="entry name" value="6-PHOSPHOGLUCONOLACTONASE"/>
    <property type="match status" value="1"/>
</dbReference>
<proteinExistence type="inferred from homology"/>
<comment type="caution">
    <text evidence="4">The sequence shown here is derived from an EMBL/GenBank/DDBJ whole genome shotgun (WGS) entry which is preliminary data.</text>
</comment>
<dbReference type="InterPro" id="IPR015943">
    <property type="entry name" value="WD40/YVTN_repeat-like_dom_sf"/>
</dbReference>
<sequence length="383" mass="42470">MKPKFPTFFIAFTLLTFSFIACHQDQNPKTLLFIGSYTEGVPSTGIYIYELDHESEKLRALYTEDSIVNPSFLKISTNGDFLYAVTKSQLETHGSIAAFKVQPSTGKLTRINEQPAGGRNPVHLSISKDGDHLINSNYTDAGISCFKIEKDGSLEAYSQLLRFKDSSIVKGRQDEAHIHSTNFSPDGNFMFAQDLGADKIRTFAVGTTTENFLKPAVGLSLKTKPGSGPRHFTFHPKGNFGYGIEELSGKISRYRYSNGILTFQQDYPSYANKQAIYRAADIHISPDGLFLYASNRGPKENSISVFAIDQGNGDLKLVERTPTYGDHPRNFVIDPSGKFLLVANQFSNNVVIFKRDLDTGKLSKLPQELTIANPSSLQTATYN</sequence>
<feature type="signal peptide" evidence="3">
    <location>
        <begin position="1"/>
        <end position="23"/>
    </location>
</feature>
<keyword evidence="5" id="KW-1185">Reference proteome</keyword>
<keyword evidence="2" id="KW-0313">Glucose metabolism</keyword>
<dbReference type="RefSeq" id="WP_386402431.1">
    <property type="nucleotide sequence ID" value="NZ_JBHTJH010000001.1"/>
</dbReference>
<evidence type="ECO:0000256" key="1">
    <source>
        <dbReference type="ARBA" id="ARBA00005564"/>
    </source>
</evidence>
<dbReference type="PROSITE" id="PS51257">
    <property type="entry name" value="PROKAR_LIPOPROTEIN"/>
    <property type="match status" value="1"/>
</dbReference>
<dbReference type="Gene3D" id="2.130.10.10">
    <property type="entry name" value="YVTN repeat-like/Quinoprotein amine dehydrogenase"/>
    <property type="match status" value="1"/>
</dbReference>
<dbReference type="SUPFAM" id="SSF51004">
    <property type="entry name" value="C-terminal (heme d1) domain of cytochrome cd1-nitrite reductase"/>
    <property type="match status" value="1"/>
</dbReference>
<reference evidence="5" key="1">
    <citation type="journal article" date="2019" name="Int. J. Syst. Evol. Microbiol.">
        <title>The Global Catalogue of Microorganisms (GCM) 10K type strain sequencing project: providing services to taxonomists for standard genome sequencing and annotation.</title>
        <authorList>
            <consortium name="The Broad Institute Genomics Platform"/>
            <consortium name="The Broad Institute Genome Sequencing Center for Infectious Disease"/>
            <person name="Wu L."/>
            <person name="Ma J."/>
        </authorList>
    </citation>
    <scope>NUCLEOTIDE SEQUENCE [LARGE SCALE GENOMIC DNA]</scope>
    <source>
        <strain evidence="5">CCUG 62952</strain>
    </source>
</reference>
<dbReference type="PANTHER" id="PTHR30344">
    <property type="entry name" value="6-PHOSPHOGLUCONOLACTONASE-RELATED"/>
    <property type="match status" value="1"/>
</dbReference>
<dbReference type="Proteomes" id="UP001596978">
    <property type="component" value="Unassembled WGS sequence"/>
</dbReference>
<evidence type="ECO:0000313" key="5">
    <source>
        <dbReference type="Proteomes" id="UP001596978"/>
    </source>
</evidence>
<protein>
    <submittedName>
        <fullName evidence="4">Lactonase family protein</fullName>
    </submittedName>
</protein>
<organism evidence="4 5">
    <name type="scientific">Sungkyunkwania multivorans</name>
    <dbReference type="NCBI Taxonomy" id="1173618"/>
    <lineage>
        <taxon>Bacteria</taxon>
        <taxon>Pseudomonadati</taxon>
        <taxon>Bacteroidota</taxon>
        <taxon>Flavobacteriia</taxon>
        <taxon>Flavobacteriales</taxon>
        <taxon>Flavobacteriaceae</taxon>
        <taxon>Sungkyunkwania</taxon>
    </lineage>
</organism>
<dbReference type="InterPro" id="IPR011048">
    <property type="entry name" value="Haem_d1_sf"/>
</dbReference>
<dbReference type="EMBL" id="JBHTJH010000001">
    <property type="protein sequence ID" value="MFD0860704.1"/>
    <property type="molecule type" value="Genomic_DNA"/>
</dbReference>
<feature type="chain" id="PRO_5046125620" evidence="3">
    <location>
        <begin position="24"/>
        <end position="383"/>
    </location>
</feature>
<evidence type="ECO:0000256" key="3">
    <source>
        <dbReference type="SAM" id="SignalP"/>
    </source>
</evidence>
<accession>A0ABW3CV31</accession>